<proteinExistence type="predicted"/>
<dbReference type="Proteomes" id="UP000410492">
    <property type="component" value="Unassembled WGS sequence"/>
</dbReference>
<dbReference type="OrthoDB" id="1101576at2759"/>
<protein>
    <submittedName>
        <fullName evidence="1">Uncharacterized protein</fullName>
    </submittedName>
</protein>
<reference evidence="1 2" key="1">
    <citation type="submission" date="2019-01" db="EMBL/GenBank/DDBJ databases">
        <authorList>
            <person name="Sayadi A."/>
        </authorList>
    </citation>
    <scope>NUCLEOTIDE SEQUENCE [LARGE SCALE GENOMIC DNA]</scope>
</reference>
<evidence type="ECO:0000313" key="2">
    <source>
        <dbReference type="Proteomes" id="UP000410492"/>
    </source>
</evidence>
<dbReference type="AlphaFoldDB" id="A0A653BVE0"/>
<evidence type="ECO:0000313" key="1">
    <source>
        <dbReference type="EMBL" id="VEN39588.1"/>
    </source>
</evidence>
<accession>A0A653BVE0</accession>
<keyword evidence="2" id="KW-1185">Reference proteome</keyword>
<feature type="non-terminal residue" evidence="1">
    <location>
        <position position="52"/>
    </location>
</feature>
<organism evidence="1 2">
    <name type="scientific">Callosobruchus maculatus</name>
    <name type="common">Southern cowpea weevil</name>
    <name type="synonym">Pulse bruchid</name>
    <dbReference type="NCBI Taxonomy" id="64391"/>
    <lineage>
        <taxon>Eukaryota</taxon>
        <taxon>Metazoa</taxon>
        <taxon>Ecdysozoa</taxon>
        <taxon>Arthropoda</taxon>
        <taxon>Hexapoda</taxon>
        <taxon>Insecta</taxon>
        <taxon>Pterygota</taxon>
        <taxon>Neoptera</taxon>
        <taxon>Endopterygota</taxon>
        <taxon>Coleoptera</taxon>
        <taxon>Polyphaga</taxon>
        <taxon>Cucujiformia</taxon>
        <taxon>Chrysomeloidea</taxon>
        <taxon>Chrysomelidae</taxon>
        <taxon>Bruchinae</taxon>
        <taxon>Bruchini</taxon>
        <taxon>Callosobruchus</taxon>
    </lineage>
</organism>
<name>A0A653BVE0_CALMS</name>
<gene>
    <name evidence="1" type="ORF">CALMAC_LOCUS4073</name>
</gene>
<dbReference type="EMBL" id="CAACVG010005764">
    <property type="protein sequence ID" value="VEN39588.1"/>
    <property type="molecule type" value="Genomic_DNA"/>
</dbReference>
<sequence length="52" mass="6301">MSHNTWWSFSRNTYEWFSKYFADDDVGKFAWIQDPFHTQALTGFSRSDLVEF</sequence>